<protein>
    <submittedName>
        <fullName evidence="2">Uncharacterized protein</fullName>
    </submittedName>
</protein>
<keyword evidence="3" id="KW-1185">Reference proteome</keyword>
<proteinExistence type="predicted"/>
<dbReference type="OrthoDB" id="9934714at2759"/>
<evidence type="ECO:0000313" key="2">
    <source>
        <dbReference type="EMBL" id="EDV26517.1"/>
    </source>
</evidence>
<evidence type="ECO:0000313" key="3">
    <source>
        <dbReference type="Proteomes" id="UP000009022"/>
    </source>
</evidence>
<dbReference type="PANTHER" id="PTHR35079:SF1">
    <property type="entry name" value="LUNG ADENOMA SUSCEPTIBILITY PROTEIN 2"/>
    <property type="match status" value="1"/>
</dbReference>
<reference evidence="2 3" key="1">
    <citation type="journal article" date="2008" name="Nature">
        <title>The Trichoplax genome and the nature of placozoans.</title>
        <authorList>
            <person name="Srivastava M."/>
            <person name="Begovic E."/>
            <person name="Chapman J."/>
            <person name="Putnam N.H."/>
            <person name="Hellsten U."/>
            <person name="Kawashima T."/>
            <person name="Kuo A."/>
            <person name="Mitros T."/>
            <person name="Salamov A."/>
            <person name="Carpenter M.L."/>
            <person name="Signorovitch A.Y."/>
            <person name="Moreno M.A."/>
            <person name="Kamm K."/>
            <person name="Grimwood J."/>
            <person name="Schmutz J."/>
            <person name="Shapiro H."/>
            <person name="Grigoriev I.V."/>
            <person name="Buss L.W."/>
            <person name="Schierwater B."/>
            <person name="Dellaporta S.L."/>
            <person name="Rokhsar D.S."/>
        </authorList>
    </citation>
    <scope>NUCLEOTIDE SEQUENCE [LARGE SCALE GENOMIC DNA]</scope>
    <source>
        <strain evidence="2 3">Grell-BS-1999</strain>
    </source>
</reference>
<dbReference type="PANTHER" id="PTHR35079">
    <property type="entry name" value="LUNG ADENOMA SUSCEPTIBILITY PROTEIN 2"/>
    <property type="match status" value="1"/>
</dbReference>
<dbReference type="PhylomeDB" id="B3RSI4"/>
<dbReference type="GeneID" id="6751728"/>
<sequence>MPSPQKITTEDLVRAENGSYLFNNRSYSTASETLNAYIEKYTGYTISDASADYHRLTSVLLASTPVRQKPTVEKKYKNTEINPKIPRDHNSINGSAIVQAKLKFQQLSQVNQDTEFLPTNVRRGLNYQQNLKADAIVDNLLYRNDFNSEGVNQSSNLTINQSKPHLKNQPVGTHFNKVKFEAPMNDYYRNKSNKKNWTEKDWIKYWSSQAQSNHMDVNQSMPSLSSLPSPENTDVDNDDITSNATSDVDVGQLIDMYRDSLRKNKIKNDENKRFIRQMRFRYGSPELKSNPSRLVYESNSRAMRNNQFQNQPPQYIDISKSLSNNQDEKIPKLNDQYHNGKENVKIMEKERYHDLESVKTDELLLYSPNGIPSEREKANMRAKYNYHHLYDKIAKLKKIAEPTINDDIESTVTDQLLRKSPMPYISVSPTPSDFTLEGHDRTAISNHSNQHYRTVRPRSPIRSPRHITDTQAKGYYNEKRTPRIKNNNDKKSNGTGHFDQSLEFKKHKQDLTNEPRPIETLKQMIFNVQAAASESDDVSDCGALIFSKGDVHEAHNDRGKMAINDPLQRAIHHLARLKAFVHNENSN</sequence>
<name>B3RSI4_TRIAD</name>
<dbReference type="HOGENOM" id="CLU_464893_0_0_1"/>
<dbReference type="InParanoid" id="B3RSI4"/>
<dbReference type="RefSeq" id="XP_002110513.1">
    <property type="nucleotide sequence ID" value="XM_002110477.1"/>
</dbReference>
<organism evidence="2 3">
    <name type="scientific">Trichoplax adhaerens</name>
    <name type="common">Trichoplax reptans</name>
    <dbReference type="NCBI Taxonomy" id="10228"/>
    <lineage>
        <taxon>Eukaryota</taxon>
        <taxon>Metazoa</taxon>
        <taxon>Placozoa</taxon>
        <taxon>Uniplacotomia</taxon>
        <taxon>Trichoplacea</taxon>
        <taxon>Trichoplacidae</taxon>
        <taxon>Trichoplax</taxon>
    </lineage>
</organism>
<feature type="compositionally biased region" description="Basic and acidic residues" evidence="1">
    <location>
        <begin position="476"/>
        <end position="492"/>
    </location>
</feature>
<dbReference type="Proteomes" id="UP000009022">
    <property type="component" value="Unassembled WGS sequence"/>
</dbReference>
<dbReference type="EMBL" id="DS985243">
    <property type="protein sequence ID" value="EDV26517.1"/>
    <property type="molecule type" value="Genomic_DNA"/>
</dbReference>
<dbReference type="AlphaFoldDB" id="B3RSI4"/>
<dbReference type="KEGG" id="tad:TRIADDRAFT_54608"/>
<dbReference type="InterPro" id="IPR052679">
    <property type="entry name" value="Cell_Prolif_Regulator"/>
</dbReference>
<accession>B3RSI4</accession>
<dbReference type="CTD" id="6751728"/>
<evidence type="ECO:0000256" key="1">
    <source>
        <dbReference type="SAM" id="MobiDB-lite"/>
    </source>
</evidence>
<gene>
    <name evidence="2" type="ORF">TRIADDRAFT_54608</name>
</gene>
<feature type="region of interest" description="Disordered" evidence="1">
    <location>
        <begin position="449"/>
        <end position="501"/>
    </location>
</feature>